<evidence type="ECO:0000259" key="6">
    <source>
        <dbReference type="PROSITE" id="PS51194"/>
    </source>
</evidence>
<keyword evidence="1" id="KW-0547">Nucleotide-binding</keyword>
<evidence type="ECO:0000256" key="1">
    <source>
        <dbReference type="ARBA" id="ARBA00022741"/>
    </source>
</evidence>
<feature type="domain" description="Helicase C-terminal" evidence="6">
    <location>
        <begin position="790"/>
        <end position="937"/>
    </location>
</feature>
<feature type="compositionally biased region" description="Polar residues" evidence="4">
    <location>
        <begin position="1259"/>
        <end position="1270"/>
    </location>
</feature>
<feature type="compositionally biased region" description="Basic and acidic residues" evidence="4">
    <location>
        <begin position="1271"/>
        <end position="1305"/>
    </location>
</feature>
<dbReference type="PROSITE" id="PS51194">
    <property type="entry name" value="HELICASE_CTER"/>
    <property type="match status" value="1"/>
</dbReference>
<dbReference type="Pfam" id="PF00176">
    <property type="entry name" value="SNF2-rel_dom"/>
    <property type="match status" value="1"/>
</dbReference>
<evidence type="ECO:0000313" key="7">
    <source>
        <dbReference type="EMBL" id="KAE9385728.1"/>
    </source>
</evidence>
<dbReference type="InterPro" id="IPR049730">
    <property type="entry name" value="SNF2/RAD54-like_C"/>
</dbReference>
<feature type="compositionally biased region" description="Polar residues" evidence="4">
    <location>
        <begin position="1102"/>
        <end position="1130"/>
    </location>
</feature>
<dbReference type="InterPro" id="IPR001650">
    <property type="entry name" value="Helicase_C-like"/>
</dbReference>
<feature type="compositionally biased region" description="Basic and acidic residues" evidence="4">
    <location>
        <begin position="951"/>
        <end position="967"/>
    </location>
</feature>
<dbReference type="Pfam" id="PF00271">
    <property type="entry name" value="Helicase_C"/>
    <property type="match status" value="1"/>
</dbReference>
<dbReference type="PANTHER" id="PTHR10799">
    <property type="entry name" value="SNF2/RAD54 HELICASE FAMILY"/>
    <property type="match status" value="1"/>
</dbReference>
<gene>
    <name evidence="7" type="ORF">BT96DRAFT_949641</name>
</gene>
<feature type="compositionally biased region" description="Basic and acidic residues" evidence="4">
    <location>
        <begin position="976"/>
        <end position="995"/>
    </location>
</feature>
<evidence type="ECO:0000313" key="8">
    <source>
        <dbReference type="Proteomes" id="UP000799118"/>
    </source>
</evidence>
<proteinExistence type="predicted"/>
<evidence type="ECO:0000256" key="2">
    <source>
        <dbReference type="ARBA" id="ARBA00022801"/>
    </source>
</evidence>
<dbReference type="InterPro" id="IPR038718">
    <property type="entry name" value="SNF2-like_sf"/>
</dbReference>
<dbReference type="SMART" id="SM00487">
    <property type="entry name" value="DEXDc"/>
    <property type="match status" value="1"/>
</dbReference>
<keyword evidence="2 7" id="KW-0378">Hydrolase</keyword>
<dbReference type="GO" id="GO:0005524">
    <property type="term" value="F:ATP binding"/>
    <property type="evidence" value="ECO:0007669"/>
    <property type="project" value="InterPro"/>
</dbReference>
<dbReference type="InterPro" id="IPR000330">
    <property type="entry name" value="SNF2_N"/>
</dbReference>
<evidence type="ECO:0000259" key="5">
    <source>
        <dbReference type="PROSITE" id="PS51192"/>
    </source>
</evidence>
<dbReference type="SUPFAM" id="SSF52540">
    <property type="entry name" value="P-loop containing nucleoside triphosphate hydrolases"/>
    <property type="match status" value="2"/>
</dbReference>
<dbReference type="Gene3D" id="3.40.50.300">
    <property type="entry name" value="P-loop containing nucleotide triphosphate hydrolases"/>
    <property type="match status" value="1"/>
</dbReference>
<organism evidence="7 8">
    <name type="scientific">Gymnopus androsaceus JB14</name>
    <dbReference type="NCBI Taxonomy" id="1447944"/>
    <lineage>
        <taxon>Eukaryota</taxon>
        <taxon>Fungi</taxon>
        <taxon>Dikarya</taxon>
        <taxon>Basidiomycota</taxon>
        <taxon>Agaricomycotina</taxon>
        <taxon>Agaricomycetes</taxon>
        <taxon>Agaricomycetidae</taxon>
        <taxon>Agaricales</taxon>
        <taxon>Marasmiineae</taxon>
        <taxon>Omphalotaceae</taxon>
        <taxon>Gymnopus</taxon>
    </lineage>
</organism>
<evidence type="ECO:0000256" key="4">
    <source>
        <dbReference type="SAM" id="MobiDB-lite"/>
    </source>
</evidence>
<feature type="compositionally biased region" description="Low complexity" evidence="4">
    <location>
        <begin position="1065"/>
        <end position="1078"/>
    </location>
</feature>
<dbReference type="SMART" id="SM00490">
    <property type="entry name" value="HELICc"/>
    <property type="match status" value="1"/>
</dbReference>
<accession>A0A6A4GJL6</accession>
<protein>
    <submittedName>
        <fullName evidence="7">P-loop containing nucleoside triphosphate hydrolase protein</fullName>
    </submittedName>
</protein>
<dbReference type="Gene3D" id="3.40.50.10810">
    <property type="entry name" value="Tandem AAA-ATPase domain"/>
    <property type="match status" value="1"/>
</dbReference>
<feature type="region of interest" description="Disordered" evidence="4">
    <location>
        <begin position="1237"/>
        <end position="1305"/>
    </location>
</feature>
<dbReference type="PROSITE" id="PS50096">
    <property type="entry name" value="IQ"/>
    <property type="match status" value="1"/>
</dbReference>
<dbReference type="CDD" id="cd18793">
    <property type="entry name" value="SF2_C_SNF"/>
    <property type="match status" value="1"/>
</dbReference>
<sequence length="1305" mass="145791">MPSHTAASAFIKLFFFEDAGHPWDWSVWQDLTNIHHGLFPTDDKHLLTGWSRKDANDILLYFRMYQAQPTEEAKIKFATSTHGGVAPPGRKKWSAFITKSWEKWKIHSIVVEALNDHNINPVTLLNVQGGNLETAWPLADIYLPLAVDTVGLALFGIEAFGDAPLLPQDIRKSLTIMMQRSWSRMRKQIKSDLKRLPEIEEAAIEAFNGEWKNISEIYSTAENVDKASDMLLEVDEIMRALGAQIPATKAAPKRRLCKATSEAFKDLATEKDLKELMIIYGQYFSSTDQDDTGPVLSKNSELRVAFEDTIESDLGMEEEAKLSPDELILALGFTSLGLPHQFNQFRNVTGKTPWEDPHSFSSAELRDSLYFPLKLHWHQLAGVHSIIRNSFTKASDPAHRSSTLGCDEVGLGKTALALTLIAFLNQAIALQTSGKQPPPILRQYEFLRDSKTIPSLPHLIIAPGTLRAQWIHEICTFFLPKSVDIFSYDCTKYGNADFWKKDGLFRSSKHEAHNRIIITTHSSIQTEFTWYYGPLANAASSAKEPWSLPRPRQTAAESLFKQKFLSVCLDEAHKMRTLGSKYYGSLSAMKQAYFRVALTATPLVTSCRDLTSIARVLGIPHFLTDLSVTEAREDAANQRRAKKEDDDGVSLEAAQTTAVRRIQAAYKGHLLQRTASSLDWEGKPLIDLPPYEEIVGVLTLTEREYEILMRHAEMAKSEAANSKPRLTVTYAKSDSKTPIPVFETLDEWEQLKSTKMHVCAQICEHYLWKDNVKDVTFEDGEPVFPKKGGYRPKTGTDTRTRKILIYAEFPSLTPVLQNVLQLFGIKSLCIDGSMSYEKRASVVSKFHLKNKYRVFIFSSIGSAGLCLHIADIVIFLDQPWSEQTVRQIIGRAHRQPQSKTVKAIHLLAQNSSDLVIRTLARGKKNMFGVFVNKEHGEGKGQGQGSHRRSIKKDEEFQEDGKEKDKLQVSKKKAARRVVDDEAPPRHSSRDWDMSDLHNAVDFPTQDPLTETNGPSLMDITDGEVHTTDDDGLLTSELDLLSKDVSMEDYSSGGGDGSSRKSRTTAVSGVDSQSSSSSSKQDRKKAKRQKMLPTAVQKKSLRVGSSSCSDTHANTGSSLQNTSGSSTTAPLIQTPIGAGETSKGRGNPFYKPLQRPTTVLGPEVSSLAPHRWRGRQLTNFALLFQQPIGLLQAPHMALLAEMLQWPQQHRLRHLMGVFSLEASGCGLVEATAGGGLRRREFLSPPKPPRMTASRTRDEVQMSSSSAMSLDNESGREGLRRSRDERSLSPPRHEIKRTADKHGKTKK</sequence>
<dbReference type="OrthoDB" id="3270319at2759"/>
<dbReference type="EMBL" id="ML769951">
    <property type="protein sequence ID" value="KAE9385728.1"/>
    <property type="molecule type" value="Genomic_DNA"/>
</dbReference>
<name>A0A6A4GJL6_9AGAR</name>
<dbReference type="GO" id="GO:0016787">
    <property type="term" value="F:hydrolase activity"/>
    <property type="evidence" value="ECO:0007669"/>
    <property type="project" value="UniProtKB-KW"/>
</dbReference>
<reference evidence="7" key="1">
    <citation type="journal article" date="2019" name="Environ. Microbiol.">
        <title>Fungal ecological strategies reflected in gene transcription - a case study of two litter decomposers.</title>
        <authorList>
            <person name="Barbi F."/>
            <person name="Kohler A."/>
            <person name="Barry K."/>
            <person name="Baskaran P."/>
            <person name="Daum C."/>
            <person name="Fauchery L."/>
            <person name="Ihrmark K."/>
            <person name="Kuo A."/>
            <person name="LaButti K."/>
            <person name="Lipzen A."/>
            <person name="Morin E."/>
            <person name="Grigoriev I.V."/>
            <person name="Henrissat B."/>
            <person name="Lindahl B."/>
            <person name="Martin F."/>
        </authorList>
    </citation>
    <scope>NUCLEOTIDE SEQUENCE</scope>
    <source>
        <strain evidence="7">JB14</strain>
    </source>
</reference>
<feature type="domain" description="Helicase ATP-binding" evidence="5">
    <location>
        <begin position="394"/>
        <end position="620"/>
    </location>
</feature>
<dbReference type="InterPro" id="IPR014001">
    <property type="entry name" value="Helicase_ATP-bd"/>
</dbReference>
<dbReference type="PROSITE" id="PS51192">
    <property type="entry name" value="HELICASE_ATP_BIND_1"/>
    <property type="match status" value="1"/>
</dbReference>
<feature type="region of interest" description="Disordered" evidence="4">
    <location>
        <begin position="1045"/>
        <end position="1146"/>
    </location>
</feature>
<feature type="region of interest" description="Disordered" evidence="4">
    <location>
        <begin position="932"/>
        <end position="1030"/>
    </location>
</feature>
<dbReference type="Proteomes" id="UP000799118">
    <property type="component" value="Unassembled WGS sequence"/>
</dbReference>
<keyword evidence="3" id="KW-0067">ATP-binding</keyword>
<evidence type="ECO:0000256" key="3">
    <source>
        <dbReference type="ARBA" id="ARBA00022840"/>
    </source>
</evidence>
<keyword evidence="8" id="KW-1185">Reference proteome</keyword>
<dbReference type="InterPro" id="IPR027417">
    <property type="entry name" value="P-loop_NTPase"/>
</dbReference>